<sequence>MPGGQAGELARALCGMGSAAPPALLAGLMVAWVIACGAFSFLAHRSAAACLKGELDRAR</sequence>
<keyword evidence="1" id="KW-0472">Membrane</keyword>
<dbReference type="AlphaFoldDB" id="A0A1Y3U1D9"/>
<dbReference type="Proteomes" id="UP000196560">
    <property type="component" value="Unassembled WGS sequence"/>
</dbReference>
<protein>
    <submittedName>
        <fullName evidence="2">Uncharacterized protein</fullName>
    </submittedName>
</protein>
<comment type="caution">
    <text evidence="2">The sequence shown here is derived from an EMBL/GenBank/DDBJ whole genome shotgun (WGS) entry which is preliminary data.</text>
</comment>
<dbReference type="EMBL" id="NFHO01000007">
    <property type="protein sequence ID" value="OUN42546.1"/>
    <property type="molecule type" value="Genomic_DNA"/>
</dbReference>
<dbReference type="RefSeq" id="WP_087186557.1">
    <property type="nucleotide sequence ID" value="NZ_NFHO01000007.1"/>
</dbReference>
<organism evidence="2 3">
    <name type="scientific">Enorma massiliensis</name>
    <dbReference type="NCBI Taxonomy" id="1472761"/>
    <lineage>
        <taxon>Bacteria</taxon>
        <taxon>Bacillati</taxon>
        <taxon>Actinomycetota</taxon>
        <taxon>Coriobacteriia</taxon>
        <taxon>Coriobacteriales</taxon>
        <taxon>Coriobacteriaceae</taxon>
        <taxon>Enorma</taxon>
    </lineage>
</organism>
<keyword evidence="1" id="KW-0812">Transmembrane</keyword>
<accession>A0A1Y3U1D9</accession>
<evidence type="ECO:0000313" key="2">
    <source>
        <dbReference type="EMBL" id="OUN42546.1"/>
    </source>
</evidence>
<keyword evidence="3" id="KW-1185">Reference proteome</keyword>
<evidence type="ECO:0000256" key="1">
    <source>
        <dbReference type="SAM" id="Phobius"/>
    </source>
</evidence>
<reference evidence="3" key="1">
    <citation type="submission" date="2017-04" db="EMBL/GenBank/DDBJ databases">
        <title>Function of individual gut microbiota members based on whole genome sequencing of pure cultures obtained from chicken caecum.</title>
        <authorList>
            <person name="Medvecky M."/>
            <person name="Cejkova D."/>
            <person name="Polansky O."/>
            <person name="Karasova D."/>
            <person name="Kubasova T."/>
            <person name="Cizek A."/>
            <person name="Rychlik I."/>
        </authorList>
    </citation>
    <scope>NUCLEOTIDE SEQUENCE [LARGE SCALE GENOMIC DNA]</scope>
    <source>
        <strain evidence="3">An70</strain>
    </source>
</reference>
<name>A0A1Y3U1D9_9ACTN</name>
<feature type="transmembrane region" description="Helical" evidence="1">
    <location>
        <begin position="23"/>
        <end position="43"/>
    </location>
</feature>
<proteinExistence type="predicted"/>
<evidence type="ECO:0000313" key="3">
    <source>
        <dbReference type="Proteomes" id="UP000196560"/>
    </source>
</evidence>
<gene>
    <name evidence="2" type="ORF">B5G21_06850</name>
</gene>
<keyword evidence="1" id="KW-1133">Transmembrane helix</keyword>